<dbReference type="InterPro" id="IPR005625">
    <property type="entry name" value="PepSY-ass_TM"/>
</dbReference>
<dbReference type="OrthoDB" id="9791166at2"/>
<feature type="transmembrane region" description="Helical" evidence="1">
    <location>
        <begin position="381"/>
        <end position="402"/>
    </location>
</feature>
<evidence type="ECO:0000256" key="1">
    <source>
        <dbReference type="SAM" id="Phobius"/>
    </source>
</evidence>
<keyword evidence="1" id="KW-0472">Membrane</keyword>
<protein>
    <submittedName>
        <fullName evidence="2">PepSY domain-containing protein</fullName>
    </submittedName>
</protein>
<feature type="transmembrane region" description="Helical" evidence="1">
    <location>
        <begin position="191"/>
        <end position="215"/>
    </location>
</feature>
<dbReference type="Pfam" id="PF03929">
    <property type="entry name" value="PepSY_TM"/>
    <property type="match status" value="1"/>
</dbReference>
<organism evidence="2 3">
    <name type="scientific">Hansschlegelia zhihuaiae</name>
    <dbReference type="NCBI Taxonomy" id="405005"/>
    <lineage>
        <taxon>Bacteria</taxon>
        <taxon>Pseudomonadati</taxon>
        <taxon>Pseudomonadota</taxon>
        <taxon>Alphaproteobacteria</taxon>
        <taxon>Hyphomicrobiales</taxon>
        <taxon>Methylopilaceae</taxon>
        <taxon>Hansschlegelia</taxon>
    </lineage>
</organism>
<proteinExistence type="predicted"/>
<dbReference type="EMBL" id="RYFI01000012">
    <property type="protein sequence ID" value="RXF72835.1"/>
    <property type="molecule type" value="Genomic_DNA"/>
</dbReference>
<feature type="transmembrane region" description="Helical" evidence="1">
    <location>
        <begin position="149"/>
        <end position="170"/>
    </location>
</feature>
<evidence type="ECO:0000313" key="2">
    <source>
        <dbReference type="EMBL" id="RXF72835.1"/>
    </source>
</evidence>
<gene>
    <name evidence="2" type="ORF">EK403_13465</name>
</gene>
<keyword evidence="1" id="KW-0812">Transmembrane</keyword>
<evidence type="ECO:0000313" key="3">
    <source>
        <dbReference type="Proteomes" id="UP000289708"/>
    </source>
</evidence>
<feature type="transmembrane region" description="Helical" evidence="1">
    <location>
        <begin position="21"/>
        <end position="43"/>
    </location>
</feature>
<sequence>MGAATLIDNPALHRAVWRWHFYAGLIVAPFVLILSVTGAIYLFNDEINDLLHAELRIVAPHDATEPLSRLVAAAEASVPGGKATRIDTWSEPDRSAQVFVTAGDGEKLRVFVDPGSARVLGSYVYERTLVGFADVFHGSLMLGKFGDGIVELAACWTLVLVVTGVFLWWPRGTQSLSEALTPRLHATGRRFWRSLHAAVGIWTAALIAFLVVTGLPWANIWGSLLRAGSDVAGVGYPESHRGHGSTPRATVKQALGEAPWSMETAPMPASGDEHAGHHGGHMSHAADAEAAPIGIDRAAGILASAGMAHPYRLSLPDGPAGVFTAYTYPDRPQGQRTIHIDQYSGEILGDVGFKDYGPVAKAVELGVQLHMGNYFGRANQVVMLLACLGGAALSITGPVMWWRRRPKGRLAAPRPLEPARMRTLALLTIGLGALFPLAGASLLVALAANRWIAPLFARPRAAEA</sequence>
<feature type="transmembrane region" description="Helical" evidence="1">
    <location>
        <begin position="423"/>
        <end position="448"/>
    </location>
</feature>
<dbReference type="PANTHER" id="PTHR34219">
    <property type="entry name" value="IRON-REGULATED INNER MEMBRANE PROTEIN-RELATED"/>
    <property type="match status" value="1"/>
</dbReference>
<name>A0A4Q0MHH0_9HYPH</name>
<dbReference type="AlphaFoldDB" id="A0A4Q0MHH0"/>
<accession>A0A4Q0MHH0</accession>
<keyword evidence="1" id="KW-1133">Transmembrane helix</keyword>
<dbReference type="PANTHER" id="PTHR34219:SF1">
    <property type="entry name" value="PEPSY DOMAIN-CONTAINING PROTEIN"/>
    <property type="match status" value="1"/>
</dbReference>
<comment type="caution">
    <text evidence="2">The sequence shown here is derived from an EMBL/GenBank/DDBJ whole genome shotgun (WGS) entry which is preliminary data.</text>
</comment>
<dbReference type="RefSeq" id="WP_128777996.1">
    <property type="nucleotide sequence ID" value="NZ_RYFI01000012.1"/>
</dbReference>
<keyword evidence="3" id="KW-1185">Reference proteome</keyword>
<dbReference type="Proteomes" id="UP000289708">
    <property type="component" value="Unassembled WGS sequence"/>
</dbReference>
<reference evidence="2 3" key="1">
    <citation type="submission" date="2018-12" db="EMBL/GenBank/DDBJ databases">
        <title>bacterium Hansschlegelia zhihuaiae S113.</title>
        <authorList>
            <person name="He J."/>
        </authorList>
    </citation>
    <scope>NUCLEOTIDE SEQUENCE [LARGE SCALE GENOMIC DNA]</scope>
    <source>
        <strain evidence="2 3">S 113</strain>
    </source>
</reference>